<keyword evidence="11" id="KW-0472">Membrane</keyword>
<name>A0A5E5B5X7_9BURK</name>
<feature type="region of interest" description="Disordered" evidence="12">
    <location>
        <begin position="272"/>
        <end position="305"/>
    </location>
</feature>
<dbReference type="EMBL" id="CABPSR010000004">
    <property type="protein sequence ID" value="VVE79760.1"/>
    <property type="molecule type" value="Genomic_DNA"/>
</dbReference>
<dbReference type="InterPro" id="IPR017871">
    <property type="entry name" value="ABC_transporter-like_CS"/>
</dbReference>
<evidence type="ECO:0000256" key="4">
    <source>
        <dbReference type="ARBA" id="ARBA00022475"/>
    </source>
</evidence>
<evidence type="ECO:0000256" key="11">
    <source>
        <dbReference type="ARBA" id="ARBA00023136"/>
    </source>
</evidence>
<dbReference type="InterPro" id="IPR051535">
    <property type="entry name" value="Siderophore_ABC-ATPase"/>
</dbReference>
<dbReference type="AlphaFoldDB" id="A0A5E5B5X7"/>
<keyword evidence="10" id="KW-0406">Ion transport</keyword>
<dbReference type="FunFam" id="3.40.50.300:FF:000134">
    <property type="entry name" value="Iron-enterobactin ABC transporter ATP-binding protein"/>
    <property type="match status" value="1"/>
</dbReference>
<evidence type="ECO:0000256" key="8">
    <source>
        <dbReference type="ARBA" id="ARBA00022840"/>
    </source>
</evidence>
<evidence type="ECO:0000259" key="13">
    <source>
        <dbReference type="PROSITE" id="PS50893"/>
    </source>
</evidence>
<reference evidence="14 15" key="1">
    <citation type="submission" date="2019-08" db="EMBL/GenBank/DDBJ databases">
        <authorList>
            <person name="Peeters C."/>
        </authorList>
    </citation>
    <scope>NUCLEOTIDE SEQUENCE [LARGE SCALE GENOMIC DNA]</scope>
    <source>
        <strain evidence="14 15">LMG 31121</strain>
    </source>
</reference>
<keyword evidence="6" id="KW-0997">Cell inner membrane</keyword>
<feature type="compositionally biased region" description="Low complexity" evidence="12">
    <location>
        <begin position="279"/>
        <end position="291"/>
    </location>
</feature>
<accession>A0A5E5B5X7</accession>
<dbReference type="Pfam" id="PF00005">
    <property type="entry name" value="ABC_tran"/>
    <property type="match status" value="1"/>
</dbReference>
<dbReference type="InterPro" id="IPR003593">
    <property type="entry name" value="AAA+_ATPase"/>
</dbReference>
<evidence type="ECO:0000256" key="7">
    <source>
        <dbReference type="ARBA" id="ARBA00022741"/>
    </source>
</evidence>
<evidence type="ECO:0000256" key="5">
    <source>
        <dbReference type="ARBA" id="ARBA00022496"/>
    </source>
</evidence>
<keyword evidence="5" id="KW-0410">Iron transport</keyword>
<evidence type="ECO:0000256" key="12">
    <source>
        <dbReference type="SAM" id="MobiDB-lite"/>
    </source>
</evidence>
<proteinExistence type="inferred from homology"/>
<dbReference type="Proteomes" id="UP000335538">
    <property type="component" value="Unassembled WGS sequence"/>
</dbReference>
<keyword evidence="3" id="KW-0813">Transport</keyword>
<dbReference type="InterPro" id="IPR003439">
    <property type="entry name" value="ABC_transporter-like_ATP-bd"/>
</dbReference>
<keyword evidence="4" id="KW-1003">Cell membrane</keyword>
<evidence type="ECO:0000313" key="15">
    <source>
        <dbReference type="Proteomes" id="UP000335538"/>
    </source>
</evidence>
<evidence type="ECO:0000256" key="6">
    <source>
        <dbReference type="ARBA" id="ARBA00022519"/>
    </source>
</evidence>
<comment type="subcellular location">
    <subcellularLocation>
        <location evidence="1">Cell membrane</location>
        <topology evidence="1">Peripheral membrane protein</topology>
    </subcellularLocation>
</comment>
<dbReference type="GO" id="GO:0005886">
    <property type="term" value="C:plasma membrane"/>
    <property type="evidence" value="ECO:0007669"/>
    <property type="project" value="UniProtKB-SubCell"/>
</dbReference>
<dbReference type="RefSeq" id="WP_150809343.1">
    <property type="nucleotide sequence ID" value="NZ_CABPSR010000004.1"/>
</dbReference>
<dbReference type="PANTHER" id="PTHR42771:SF2">
    <property type="entry name" value="IRON(3+)-HYDROXAMATE IMPORT ATP-BINDING PROTEIN FHUC"/>
    <property type="match status" value="1"/>
</dbReference>
<dbReference type="PROSITE" id="PS50893">
    <property type="entry name" value="ABC_TRANSPORTER_2"/>
    <property type="match status" value="1"/>
</dbReference>
<protein>
    <submittedName>
        <fullName evidence="14">Iron-hydroxamate transporter ATP-binding subunit</fullName>
    </submittedName>
</protein>
<keyword evidence="8 14" id="KW-0067">ATP-binding</keyword>
<organism evidence="14 15">
    <name type="scientific">Pandoraea sputorum</name>
    <dbReference type="NCBI Taxonomy" id="93222"/>
    <lineage>
        <taxon>Bacteria</taxon>
        <taxon>Pseudomonadati</taxon>
        <taxon>Pseudomonadota</taxon>
        <taxon>Betaproteobacteria</taxon>
        <taxon>Burkholderiales</taxon>
        <taxon>Burkholderiaceae</taxon>
        <taxon>Pandoraea</taxon>
    </lineage>
</organism>
<evidence type="ECO:0000256" key="3">
    <source>
        <dbReference type="ARBA" id="ARBA00022448"/>
    </source>
</evidence>
<dbReference type="PANTHER" id="PTHR42771">
    <property type="entry name" value="IRON(3+)-HYDROXAMATE IMPORT ATP-BINDING PROTEIN FHUC"/>
    <property type="match status" value="1"/>
</dbReference>
<dbReference type="SUPFAM" id="SSF52540">
    <property type="entry name" value="P-loop containing nucleoside triphosphate hydrolases"/>
    <property type="match status" value="1"/>
</dbReference>
<dbReference type="Gene3D" id="3.40.50.300">
    <property type="entry name" value="P-loop containing nucleotide triphosphate hydrolases"/>
    <property type="match status" value="1"/>
</dbReference>
<sequence length="305" mass="32602">MTESLTPAAGASLRAQGLNVAVGARNVLTQVDVTFAAGRVSALCGPNGCGKSTLLRTLGGLLKPVSGRVWLDDTPLDSLRARERARRIALLAQTPGMPFGMTVAELVACGRYSHTGMGGRLGERDNLAIERALHLMELEKLCTRDVTALSGGERQRAFIAMALAQEGNVLLLDEPTTYLDVRHQIDILARIRELNRETGMTVVWVLHDLNQAAAFSDAMLLMRDGKLVFSGTPDETMDPDRLMAVFATPMQRIDFQGLPMCLPVLAGHGGRSDAREPVEVGGSNVPNVSNVADVPNGLNGGRHGS</sequence>
<gene>
    <name evidence="14" type="ORF">PSP31121_02286</name>
</gene>
<evidence type="ECO:0000313" key="14">
    <source>
        <dbReference type="EMBL" id="VVE79760.1"/>
    </source>
</evidence>
<evidence type="ECO:0000256" key="2">
    <source>
        <dbReference type="ARBA" id="ARBA00005417"/>
    </source>
</evidence>
<comment type="similarity">
    <text evidence="2">Belongs to the ABC transporter superfamily.</text>
</comment>
<dbReference type="InterPro" id="IPR027417">
    <property type="entry name" value="P-loop_NTPase"/>
</dbReference>
<dbReference type="PROSITE" id="PS00211">
    <property type="entry name" value="ABC_TRANSPORTER_1"/>
    <property type="match status" value="1"/>
</dbReference>
<evidence type="ECO:0000256" key="1">
    <source>
        <dbReference type="ARBA" id="ARBA00004202"/>
    </source>
</evidence>
<dbReference type="GO" id="GO:0005524">
    <property type="term" value="F:ATP binding"/>
    <property type="evidence" value="ECO:0007669"/>
    <property type="project" value="UniProtKB-KW"/>
</dbReference>
<dbReference type="CDD" id="cd03214">
    <property type="entry name" value="ABC_Iron-Siderophores_B12_Hemin"/>
    <property type="match status" value="1"/>
</dbReference>
<dbReference type="GO" id="GO:0006826">
    <property type="term" value="P:iron ion transport"/>
    <property type="evidence" value="ECO:0007669"/>
    <property type="project" value="UniProtKB-KW"/>
</dbReference>
<evidence type="ECO:0000256" key="10">
    <source>
        <dbReference type="ARBA" id="ARBA00023065"/>
    </source>
</evidence>
<feature type="domain" description="ABC transporter" evidence="13">
    <location>
        <begin position="13"/>
        <end position="249"/>
    </location>
</feature>
<dbReference type="SMART" id="SM00382">
    <property type="entry name" value="AAA"/>
    <property type="match status" value="1"/>
</dbReference>
<dbReference type="GO" id="GO:0016887">
    <property type="term" value="F:ATP hydrolysis activity"/>
    <property type="evidence" value="ECO:0007669"/>
    <property type="project" value="InterPro"/>
</dbReference>
<evidence type="ECO:0000256" key="9">
    <source>
        <dbReference type="ARBA" id="ARBA00023004"/>
    </source>
</evidence>
<keyword evidence="9" id="KW-0408">Iron</keyword>
<keyword evidence="7" id="KW-0547">Nucleotide-binding</keyword>